<feature type="chain" id="PRO_5045080053" evidence="4">
    <location>
        <begin position="19"/>
        <end position="227"/>
    </location>
</feature>
<dbReference type="InterPro" id="IPR044925">
    <property type="entry name" value="His-Me_finger_sf"/>
</dbReference>
<evidence type="ECO:0000313" key="5">
    <source>
        <dbReference type="EMBL" id="GAA3918457.1"/>
    </source>
</evidence>
<dbReference type="PANTHER" id="PTHR33607">
    <property type="entry name" value="ENDONUCLEASE-1"/>
    <property type="match status" value="1"/>
</dbReference>
<feature type="signal peptide" evidence="4">
    <location>
        <begin position="1"/>
        <end position="18"/>
    </location>
</feature>
<keyword evidence="4" id="KW-0732">Signal</keyword>
<reference evidence="6" key="1">
    <citation type="journal article" date="2019" name="Int. J. Syst. Evol. Microbiol.">
        <title>The Global Catalogue of Microorganisms (GCM) 10K type strain sequencing project: providing services to taxonomists for standard genome sequencing and annotation.</title>
        <authorList>
            <consortium name="The Broad Institute Genomics Platform"/>
            <consortium name="The Broad Institute Genome Sequencing Center for Infectious Disease"/>
            <person name="Wu L."/>
            <person name="Ma J."/>
        </authorList>
    </citation>
    <scope>NUCLEOTIDE SEQUENCE [LARGE SCALE GENOMIC DNA]</scope>
    <source>
        <strain evidence="6">JCM 17551</strain>
    </source>
</reference>
<gene>
    <name evidence="5" type="primary">endA</name>
    <name evidence="5" type="ORF">GCM10022277_12120</name>
</gene>
<organism evidence="5 6">
    <name type="scientific">Litoribacillus peritrichatus</name>
    <dbReference type="NCBI Taxonomy" id="718191"/>
    <lineage>
        <taxon>Bacteria</taxon>
        <taxon>Pseudomonadati</taxon>
        <taxon>Pseudomonadota</taxon>
        <taxon>Gammaproteobacteria</taxon>
        <taxon>Oceanospirillales</taxon>
        <taxon>Oceanospirillaceae</taxon>
        <taxon>Litoribacillus</taxon>
    </lineage>
</organism>
<proteinExistence type="inferred from homology"/>
<dbReference type="EMBL" id="BAABBN010000004">
    <property type="protein sequence ID" value="GAA3918457.1"/>
    <property type="molecule type" value="Genomic_DNA"/>
</dbReference>
<evidence type="ECO:0000313" key="6">
    <source>
        <dbReference type="Proteomes" id="UP001501565"/>
    </source>
</evidence>
<keyword evidence="6" id="KW-1185">Reference proteome</keyword>
<comment type="similarity">
    <text evidence="1">Belongs to the EndA/NucM nuclease family.</text>
</comment>
<dbReference type="Proteomes" id="UP001501565">
    <property type="component" value="Unassembled WGS sequence"/>
</dbReference>
<sequence>MRKFSLVLLMLFTLDAYSVSSVSFGKSKRILADVYADYQKTFYCECDYSRQGKKLVPELDSCGYKVRKQQKRAQRIEWEHVVPAWYFGHQMQCWQNGGRKACKKDDAFRAMEADMHNLVPAVGEVNGDRSNYRFSEWNAKPYQYGACKVYVDFKGRKVQPPSASKGAIARTYFYMADQYNLKLSKQDKRLFDVWNRQNPPGAWECEKTKRIAEIQGNDNEFVSAMCK</sequence>
<keyword evidence="2" id="KW-0540">Nuclease</keyword>
<protein>
    <submittedName>
        <fullName evidence="5">Deoxyribonuclease I</fullName>
    </submittedName>
</protein>
<evidence type="ECO:0000256" key="3">
    <source>
        <dbReference type="ARBA" id="ARBA00022801"/>
    </source>
</evidence>
<name>A0ABP7MEC9_9GAMM</name>
<evidence type="ECO:0000256" key="1">
    <source>
        <dbReference type="ARBA" id="ARBA00006429"/>
    </source>
</evidence>
<dbReference type="PANTHER" id="PTHR33607:SF2">
    <property type="entry name" value="ENDONUCLEASE-1"/>
    <property type="match status" value="1"/>
</dbReference>
<evidence type="ECO:0000256" key="4">
    <source>
        <dbReference type="SAM" id="SignalP"/>
    </source>
</evidence>
<dbReference type="Pfam" id="PF04231">
    <property type="entry name" value="Endonuclease_1"/>
    <property type="match status" value="1"/>
</dbReference>
<comment type="caution">
    <text evidence="5">The sequence shown here is derived from an EMBL/GenBank/DDBJ whole genome shotgun (WGS) entry which is preliminary data.</text>
</comment>
<keyword evidence="3" id="KW-0378">Hydrolase</keyword>
<dbReference type="RefSeq" id="WP_344796508.1">
    <property type="nucleotide sequence ID" value="NZ_BAABBN010000004.1"/>
</dbReference>
<dbReference type="InterPro" id="IPR007346">
    <property type="entry name" value="Endonuclease-I"/>
</dbReference>
<accession>A0ABP7MEC9</accession>
<evidence type="ECO:0000256" key="2">
    <source>
        <dbReference type="ARBA" id="ARBA00022722"/>
    </source>
</evidence>
<dbReference type="SUPFAM" id="SSF54060">
    <property type="entry name" value="His-Me finger endonucleases"/>
    <property type="match status" value="1"/>
</dbReference>